<keyword evidence="1" id="KW-0732">Signal</keyword>
<feature type="chain" id="PRO_5046794387" evidence="1">
    <location>
        <begin position="28"/>
        <end position="446"/>
    </location>
</feature>
<proteinExistence type="predicted"/>
<protein>
    <submittedName>
        <fullName evidence="2">ABC transporter substrate-binding protein</fullName>
    </submittedName>
</protein>
<dbReference type="RefSeq" id="WP_379928159.1">
    <property type="nucleotide sequence ID" value="NZ_JBHUMM010000005.1"/>
</dbReference>
<evidence type="ECO:0000313" key="2">
    <source>
        <dbReference type="EMBL" id="MFD2670736.1"/>
    </source>
</evidence>
<dbReference type="PROSITE" id="PS51257">
    <property type="entry name" value="PROKAR_LIPOPROTEIN"/>
    <property type="match status" value="1"/>
</dbReference>
<dbReference type="CDD" id="cd14748">
    <property type="entry name" value="PBP2_UgpB"/>
    <property type="match status" value="1"/>
</dbReference>
<dbReference type="EMBL" id="JBHUMM010000005">
    <property type="protein sequence ID" value="MFD2670736.1"/>
    <property type="molecule type" value="Genomic_DNA"/>
</dbReference>
<dbReference type="SUPFAM" id="SSF53850">
    <property type="entry name" value="Periplasmic binding protein-like II"/>
    <property type="match status" value="1"/>
</dbReference>
<dbReference type="PANTHER" id="PTHR43649">
    <property type="entry name" value="ARABINOSE-BINDING PROTEIN-RELATED"/>
    <property type="match status" value="1"/>
</dbReference>
<comment type="caution">
    <text evidence="2">The sequence shown here is derived from an EMBL/GenBank/DDBJ whole genome shotgun (WGS) entry which is preliminary data.</text>
</comment>
<dbReference type="Proteomes" id="UP001597497">
    <property type="component" value="Unassembled WGS sequence"/>
</dbReference>
<keyword evidence="3" id="KW-1185">Reference proteome</keyword>
<dbReference type="Pfam" id="PF01547">
    <property type="entry name" value="SBP_bac_1"/>
    <property type="match status" value="1"/>
</dbReference>
<sequence length="446" mass="49212">MKKRTSIFAVFMVFVLVLVGCSSNNNGQNGNDGAAGDNGQKENVSIRMQIAWDTDSGRGQAIQKIVDEFEKQHEHIDVQLVASTQNNQKLLTQVLSGEAPELLQVPYREVKSLGSEGAFVDLTEDFQEESQHFYDQLIDLGSVEGQLYGFPWLGHTIQLVYNKTMFEEAGIDGPPTTWDELYETAKKLTKDTDGDGKLDQYGIGLVGKQHHDITWLVNMFVSQAGGELVKQDGEEYKVALNSPEGKEALAFYKKLVDEVAPPDTSNKDGGAVMADFRNGIVAMEFQGPWGITDIWKNGNPFEVDAALAPAGAAGTASDLGPYMLSIPDGIDEDKESAAKELIRFLGTKEAQEMIMLGEEGEDGNFYPFRVPMRKDLADAEYFKEHPEFLVFIEGLKTPSISSPTDSWVRVEEEVYQSELNNLVTGSKSVDEVLSTIEEKGNKLLAK</sequence>
<dbReference type="InterPro" id="IPR006059">
    <property type="entry name" value="SBP"/>
</dbReference>
<name>A0ABW5R7N0_9BACL</name>
<dbReference type="Gene3D" id="3.40.190.10">
    <property type="entry name" value="Periplasmic binding protein-like II"/>
    <property type="match status" value="1"/>
</dbReference>
<feature type="signal peptide" evidence="1">
    <location>
        <begin position="1"/>
        <end position="27"/>
    </location>
</feature>
<evidence type="ECO:0000313" key="3">
    <source>
        <dbReference type="Proteomes" id="UP001597497"/>
    </source>
</evidence>
<organism evidence="2 3">
    <name type="scientific">Marinicrinis sediminis</name>
    <dbReference type="NCBI Taxonomy" id="1652465"/>
    <lineage>
        <taxon>Bacteria</taxon>
        <taxon>Bacillati</taxon>
        <taxon>Bacillota</taxon>
        <taxon>Bacilli</taxon>
        <taxon>Bacillales</taxon>
        <taxon>Paenibacillaceae</taxon>
    </lineage>
</organism>
<accession>A0ABW5R7N0</accession>
<dbReference type="InterPro" id="IPR050490">
    <property type="entry name" value="Bact_solute-bd_prot1"/>
</dbReference>
<gene>
    <name evidence="2" type="ORF">ACFSUC_03815</name>
</gene>
<evidence type="ECO:0000256" key="1">
    <source>
        <dbReference type="SAM" id="SignalP"/>
    </source>
</evidence>
<dbReference type="PANTHER" id="PTHR43649:SF12">
    <property type="entry name" value="DIACETYLCHITOBIOSE BINDING PROTEIN DASA"/>
    <property type="match status" value="1"/>
</dbReference>
<reference evidence="3" key="1">
    <citation type="journal article" date="2019" name="Int. J. Syst. Evol. Microbiol.">
        <title>The Global Catalogue of Microorganisms (GCM) 10K type strain sequencing project: providing services to taxonomists for standard genome sequencing and annotation.</title>
        <authorList>
            <consortium name="The Broad Institute Genomics Platform"/>
            <consortium name="The Broad Institute Genome Sequencing Center for Infectious Disease"/>
            <person name="Wu L."/>
            <person name="Ma J."/>
        </authorList>
    </citation>
    <scope>NUCLEOTIDE SEQUENCE [LARGE SCALE GENOMIC DNA]</scope>
    <source>
        <strain evidence="3">KCTC 33676</strain>
    </source>
</reference>